<dbReference type="InterPro" id="IPR011990">
    <property type="entry name" value="TPR-like_helical_dom_sf"/>
</dbReference>
<accession>A0AAE0BL35</accession>
<keyword evidence="2" id="KW-0677">Repeat</keyword>
<dbReference type="NCBIfam" id="TIGR00756">
    <property type="entry name" value="PPR"/>
    <property type="match status" value="2"/>
</dbReference>
<sequence length="435" mass="48125">MPSGSQLSSSRIPLQSWKVVKSHSSNLHVHLSSTVSSVLPNLRDISIFGSTASRNCSPEPRSSLSRARTATTPRFGTHGTALGRAVTLTALKNVASSRERAQRARVNIVIAHAAASDAESGKSSNARDKPPGSSSEQTKKPPRRRKQGRGGQQASRRSQAKHDKQASGENQTDSEKQASRDNQARKGKQASHEKRASKENPGTVRMPRRGKPTNDGAVKRSRRQPVPGQKKKIRRPWKPSHPPLTKDATEMDDMVDRILDASEEDLAAMLDGVAAGGKNFRTLLQALGRRSPTACMQVFRWAVQNKVELSLLHYSTIVNTLRSCEEPELVMQVYRHMQRQGVQADISVFSGVIFACARNADWRQAMQVFSDMRREGVQPNTITYNSLMKSCGRGASWDTMMAVFEDMCQSSVQVKRPPQRPLSRRADAVQLWDAE</sequence>
<dbReference type="PROSITE" id="PS51375">
    <property type="entry name" value="PPR"/>
    <property type="match status" value="2"/>
</dbReference>
<feature type="repeat" description="PPR" evidence="3">
    <location>
        <begin position="345"/>
        <end position="379"/>
    </location>
</feature>
<comment type="similarity">
    <text evidence="1">Belongs to the PPR family. P subfamily.</text>
</comment>
<feature type="region of interest" description="Disordered" evidence="4">
    <location>
        <begin position="114"/>
        <end position="251"/>
    </location>
</feature>
<evidence type="ECO:0000256" key="3">
    <source>
        <dbReference type="PROSITE-ProRule" id="PRU00708"/>
    </source>
</evidence>
<evidence type="ECO:0000256" key="2">
    <source>
        <dbReference type="ARBA" id="ARBA00022737"/>
    </source>
</evidence>
<dbReference type="InterPro" id="IPR002885">
    <property type="entry name" value="PPR_rpt"/>
</dbReference>
<reference evidence="5 6" key="1">
    <citation type="journal article" date="2015" name="Genome Biol. Evol.">
        <title>Comparative Genomics of a Bacterivorous Green Alga Reveals Evolutionary Causalities and Consequences of Phago-Mixotrophic Mode of Nutrition.</title>
        <authorList>
            <person name="Burns J.A."/>
            <person name="Paasch A."/>
            <person name="Narechania A."/>
            <person name="Kim E."/>
        </authorList>
    </citation>
    <scope>NUCLEOTIDE SEQUENCE [LARGE SCALE GENOMIC DNA]</scope>
    <source>
        <strain evidence="5 6">PLY_AMNH</strain>
    </source>
</reference>
<dbReference type="EMBL" id="LGRX02034403">
    <property type="protein sequence ID" value="KAK3237903.1"/>
    <property type="molecule type" value="Genomic_DNA"/>
</dbReference>
<dbReference type="Proteomes" id="UP001190700">
    <property type="component" value="Unassembled WGS sequence"/>
</dbReference>
<comment type="caution">
    <text evidence="5">The sequence shown here is derived from an EMBL/GenBank/DDBJ whole genome shotgun (WGS) entry which is preliminary data.</text>
</comment>
<feature type="compositionally biased region" description="Polar residues" evidence="4">
    <location>
        <begin position="50"/>
        <end position="74"/>
    </location>
</feature>
<dbReference type="AlphaFoldDB" id="A0AAE0BL35"/>
<feature type="compositionally biased region" description="Basic residues" evidence="4">
    <location>
        <begin position="219"/>
        <end position="238"/>
    </location>
</feature>
<feature type="compositionally biased region" description="Basic and acidic residues" evidence="4">
    <location>
        <begin position="173"/>
        <end position="198"/>
    </location>
</feature>
<evidence type="ECO:0000313" key="5">
    <source>
        <dbReference type="EMBL" id="KAK3237903.1"/>
    </source>
</evidence>
<evidence type="ECO:0008006" key="7">
    <source>
        <dbReference type="Google" id="ProtNLM"/>
    </source>
</evidence>
<dbReference type="Gene3D" id="1.25.40.10">
    <property type="entry name" value="Tetratricopeptide repeat domain"/>
    <property type="match status" value="1"/>
</dbReference>
<dbReference type="Pfam" id="PF13812">
    <property type="entry name" value="PPR_3"/>
    <property type="match status" value="1"/>
</dbReference>
<gene>
    <name evidence="5" type="ORF">CYMTET_52051</name>
</gene>
<name>A0AAE0BL35_9CHLO</name>
<dbReference type="PANTHER" id="PTHR47447">
    <property type="entry name" value="OS03G0856100 PROTEIN"/>
    <property type="match status" value="1"/>
</dbReference>
<keyword evidence="6" id="KW-1185">Reference proteome</keyword>
<feature type="region of interest" description="Disordered" evidence="4">
    <location>
        <begin position="50"/>
        <end position="78"/>
    </location>
</feature>
<protein>
    <recommendedName>
        <fullName evidence="7">Pentatricopeptide repeat-containing protein</fullName>
    </recommendedName>
</protein>
<evidence type="ECO:0000313" key="6">
    <source>
        <dbReference type="Proteomes" id="UP001190700"/>
    </source>
</evidence>
<feature type="repeat" description="PPR" evidence="3">
    <location>
        <begin position="380"/>
        <end position="414"/>
    </location>
</feature>
<evidence type="ECO:0000256" key="1">
    <source>
        <dbReference type="ARBA" id="ARBA00007626"/>
    </source>
</evidence>
<dbReference type="PANTHER" id="PTHR47447:SF17">
    <property type="entry name" value="OS12G0638900 PROTEIN"/>
    <property type="match status" value="1"/>
</dbReference>
<evidence type="ECO:0000256" key="4">
    <source>
        <dbReference type="SAM" id="MobiDB-lite"/>
    </source>
</evidence>
<proteinExistence type="inferred from homology"/>
<organism evidence="5 6">
    <name type="scientific">Cymbomonas tetramitiformis</name>
    <dbReference type="NCBI Taxonomy" id="36881"/>
    <lineage>
        <taxon>Eukaryota</taxon>
        <taxon>Viridiplantae</taxon>
        <taxon>Chlorophyta</taxon>
        <taxon>Pyramimonadophyceae</taxon>
        <taxon>Pyramimonadales</taxon>
        <taxon>Pyramimonadaceae</taxon>
        <taxon>Cymbomonas</taxon>
    </lineage>
</organism>